<dbReference type="Gene3D" id="1.10.150.50">
    <property type="entry name" value="Transcription Factor, Ets-1"/>
    <property type="match status" value="1"/>
</dbReference>
<proteinExistence type="predicted"/>
<accession>A0A4C2A346</accession>
<dbReference type="OrthoDB" id="2390104at2759"/>
<evidence type="ECO:0000313" key="5">
    <source>
        <dbReference type="Proteomes" id="UP000299102"/>
    </source>
</evidence>
<reference evidence="4 5" key="1">
    <citation type="journal article" date="2019" name="Commun. Biol.">
        <title>The bagworm genome reveals a unique fibroin gene that provides high tensile strength.</title>
        <authorList>
            <person name="Kono N."/>
            <person name="Nakamura H."/>
            <person name="Ohtoshi R."/>
            <person name="Tomita M."/>
            <person name="Numata K."/>
            <person name="Arakawa K."/>
        </authorList>
    </citation>
    <scope>NUCLEOTIDE SEQUENCE [LARGE SCALE GENOMIC DNA]</scope>
</reference>
<dbReference type="EMBL" id="BGZK01002401">
    <property type="protein sequence ID" value="GBP93643.1"/>
    <property type="molecule type" value="Genomic_DNA"/>
</dbReference>
<sequence length="997" mass="105718">MIASTIGIRSVSESSGDPLPFINTPSIRDYIPTQEAGNALINSETQQAQPTAPSGIQQQANNISTIPPMQSLPPNAQHPQQISAEWGHSRVQVIQQPLQNNTYLQQLYNPQGPLLMPGNIALHPGINSQQIQVIAAGKPFQGNQLAPHMLTTQGKQVLQGQAGGPFPGYTTIPAIPTTQNQTFVFSQPLSVINSQPSIIPAHSQPTVSGMAQQQKPAEMHKVMSGGKGTTGKVGTATPTAGGTQQVPVQAQCVQVSQPVLGPQQPAQAQIISPLQTGGQTMQFAPWQISGALPHVWTGGLQTGALPAGGLLAPNPIFIRGVQPETQPSMFIQHSPQNSVQHNNANVACGTTTATPTTVKPRASADGLQKAPRPLSNILPSGTIRPASSVSTQTSANQQQNQVKHRGKTAGVRTSPAPATKQDAANQTNKMQPHMQQPKQQLLVMNTNGQMAQITSVGQDKQHMAKQQQVLIQQQQQQQALQQQQQQQQQQQLIHQQTSQQQQQQPIVQHYQQGMTMQQPTANVGMASVNQGLSMSAMPQTISMVQQIHPLSGMTPNGTIVGQLTGSTQATSSPLTQVQTIQQPQPALQTTLEGAPLLPSSLVQVPGALLQQEVTTNNINAPQLTLQATQGTVGLIAQPVQTGVVGSIANAISQQALIAHVKTEDDKGQQAMSSQAAPVVQQFATQQIVVAEPQSESANLPVASASSATQSSMVSTNTAPAEMLVKTVLKSETPPEAPVSSTENEAQILPELPAPNPPASSTQKISVASQVMTTLANTTVTSTTTTSTSIPTTVSSAFTSPISTPTLSSNALAQSINSDKSLPKAMVKPNILTHVIEGYVIQEAGEPFAVNRPVRDWIAEQRDKEHDKENKLPSSDEPPNDTSSPTSNMRSEPEASTAAETQPDSESGGHKIPNANKWTELLSLAGGRCAISSCIPGCRGYRDEFLMQEVDGEALLLIRPEHLVMALSMKLGPALKIVASIDMLRPESEQNDQNDHGN</sequence>
<feature type="compositionally biased region" description="Low complexity" evidence="2">
    <location>
        <begin position="386"/>
        <end position="401"/>
    </location>
</feature>
<dbReference type="SUPFAM" id="SSF47769">
    <property type="entry name" value="SAM/Pointed domain"/>
    <property type="match status" value="1"/>
</dbReference>
<dbReference type="Proteomes" id="UP000299102">
    <property type="component" value="Unassembled WGS sequence"/>
</dbReference>
<dbReference type="AlphaFoldDB" id="A0A4C2A346"/>
<feature type="coiled-coil region" evidence="1">
    <location>
        <begin position="463"/>
        <end position="491"/>
    </location>
</feature>
<protein>
    <submittedName>
        <fullName evidence="4">Polyhomeotic-proximal chromatin protein</fullName>
    </submittedName>
</protein>
<feature type="region of interest" description="Disordered" evidence="2">
    <location>
        <begin position="1"/>
        <end position="21"/>
    </location>
</feature>
<keyword evidence="5" id="KW-1185">Reference proteome</keyword>
<keyword evidence="1" id="KW-0175">Coiled coil</keyword>
<evidence type="ECO:0000256" key="1">
    <source>
        <dbReference type="SAM" id="Coils"/>
    </source>
</evidence>
<dbReference type="Pfam" id="PF00536">
    <property type="entry name" value="SAM_1"/>
    <property type="match status" value="1"/>
</dbReference>
<dbReference type="InterPro" id="IPR001660">
    <property type="entry name" value="SAM"/>
</dbReference>
<dbReference type="STRING" id="151549.A0A4C2A346"/>
<feature type="region of interest" description="Disordered" evidence="2">
    <location>
        <begin position="352"/>
        <end position="436"/>
    </location>
</feature>
<evidence type="ECO:0000256" key="2">
    <source>
        <dbReference type="SAM" id="MobiDB-lite"/>
    </source>
</evidence>
<comment type="caution">
    <text evidence="4">The sequence shown here is derived from an EMBL/GenBank/DDBJ whole genome shotgun (WGS) entry which is preliminary data.</text>
</comment>
<feature type="compositionally biased region" description="Polar residues" evidence="2">
    <location>
        <begin position="879"/>
        <end position="889"/>
    </location>
</feature>
<feature type="region of interest" description="Disordered" evidence="2">
    <location>
        <begin position="861"/>
        <end position="913"/>
    </location>
</feature>
<evidence type="ECO:0000313" key="4">
    <source>
        <dbReference type="EMBL" id="GBP93643.1"/>
    </source>
</evidence>
<gene>
    <name evidence="4" type="primary">ph-p</name>
    <name evidence="4" type="ORF">EVAR_66889_1</name>
</gene>
<evidence type="ECO:0000259" key="3">
    <source>
        <dbReference type="Pfam" id="PF00536"/>
    </source>
</evidence>
<name>A0A4C2A346_EUMVA</name>
<feature type="compositionally biased region" description="Basic and acidic residues" evidence="2">
    <location>
        <begin position="861"/>
        <end position="870"/>
    </location>
</feature>
<feature type="domain" description="SAM" evidence="3">
    <location>
        <begin position="936"/>
        <end position="984"/>
    </location>
</feature>
<dbReference type="InterPro" id="IPR013761">
    <property type="entry name" value="SAM/pointed_sf"/>
</dbReference>
<organism evidence="4 5">
    <name type="scientific">Eumeta variegata</name>
    <name type="common">Bagworm moth</name>
    <name type="synonym">Eumeta japonica</name>
    <dbReference type="NCBI Taxonomy" id="151549"/>
    <lineage>
        <taxon>Eukaryota</taxon>
        <taxon>Metazoa</taxon>
        <taxon>Ecdysozoa</taxon>
        <taxon>Arthropoda</taxon>
        <taxon>Hexapoda</taxon>
        <taxon>Insecta</taxon>
        <taxon>Pterygota</taxon>
        <taxon>Neoptera</taxon>
        <taxon>Endopterygota</taxon>
        <taxon>Lepidoptera</taxon>
        <taxon>Glossata</taxon>
        <taxon>Ditrysia</taxon>
        <taxon>Tineoidea</taxon>
        <taxon>Psychidae</taxon>
        <taxon>Oiketicinae</taxon>
        <taxon>Eumeta</taxon>
    </lineage>
</organism>